<dbReference type="SUPFAM" id="SSF54909">
    <property type="entry name" value="Dimeric alpha+beta barrel"/>
    <property type="match status" value="1"/>
</dbReference>
<comment type="caution">
    <text evidence="1">The sequence shown here is derived from an EMBL/GenBank/DDBJ whole genome shotgun (WGS) entry which is preliminary data.</text>
</comment>
<dbReference type="EMBL" id="JBIRYO010000020">
    <property type="protein sequence ID" value="MFI2476964.1"/>
    <property type="molecule type" value="Genomic_DNA"/>
</dbReference>
<dbReference type="InterPro" id="IPR011008">
    <property type="entry name" value="Dimeric_a/b-barrel"/>
</dbReference>
<gene>
    <name evidence="1" type="ORF">ACH49W_26580</name>
</gene>
<proteinExistence type="predicted"/>
<sequence length="124" mass="13976">MGHLELHAHLKIRPGQLEGFKAQAAEIMRLTRENDTQTLRYDWFISEDGTECEVHETYPSGQGVIEHNSHIMDARAILFEKYAYDHRMTAFGEVSQELRELADKHAGGIAVYSFLQGLGTTAAV</sequence>
<accession>A0ABW7X7I6</accession>
<protein>
    <recommendedName>
        <fullName evidence="3">ABM domain-containing protein</fullName>
    </recommendedName>
</protein>
<evidence type="ECO:0008006" key="3">
    <source>
        <dbReference type="Google" id="ProtNLM"/>
    </source>
</evidence>
<evidence type="ECO:0000313" key="1">
    <source>
        <dbReference type="EMBL" id="MFI2476964.1"/>
    </source>
</evidence>
<dbReference type="Gene3D" id="3.30.70.100">
    <property type="match status" value="1"/>
</dbReference>
<dbReference type="Proteomes" id="UP001611415">
    <property type="component" value="Unassembled WGS sequence"/>
</dbReference>
<reference evidence="1 2" key="1">
    <citation type="submission" date="2024-10" db="EMBL/GenBank/DDBJ databases">
        <title>The Natural Products Discovery Center: Release of the First 8490 Sequenced Strains for Exploring Actinobacteria Biosynthetic Diversity.</title>
        <authorList>
            <person name="Kalkreuter E."/>
            <person name="Kautsar S.A."/>
            <person name="Yang D."/>
            <person name="Bader C.D."/>
            <person name="Teijaro C.N."/>
            <person name="Fluegel L."/>
            <person name="Davis C.M."/>
            <person name="Simpson J.R."/>
            <person name="Lauterbach L."/>
            <person name="Steele A.D."/>
            <person name="Gui C."/>
            <person name="Meng S."/>
            <person name="Li G."/>
            <person name="Viehrig K."/>
            <person name="Ye F."/>
            <person name="Su P."/>
            <person name="Kiefer A.F."/>
            <person name="Nichols A."/>
            <person name="Cepeda A.J."/>
            <person name="Yan W."/>
            <person name="Fan B."/>
            <person name="Jiang Y."/>
            <person name="Adhikari A."/>
            <person name="Zheng C.-J."/>
            <person name="Schuster L."/>
            <person name="Cowan T.M."/>
            <person name="Smanski M.J."/>
            <person name="Chevrette M.G."/>
            <person name="De Carvalho L.P.S."/>
            <person name="Shen B."/>
        </authorList>
    </citation>
    <scope>NUCLEOTIDE SEQUENCE [LARGE SCALE GENOMIC DNA]</scope>
    <source>
        <strain evidence="1 2">NPDC019275</strain>
    </source>
</reference>
<evidence type="ECO:0000313" key="2">
    <source>
        <dbReference type="Proteomes" id="UP001611415"/>
    </source>
</evidence>
<dbReference type="RefSeq" id="WP_364825231.1">
    <property type="nucleotide sequence ID" value="NZ_JBFAYM010000016.1"/>
</dbReference>
<keyword evidence="2" id="KW-1185">Reference proteome</keyword>
<name>A0ABW7X7I6_9NOCA</name>
<organism evidence="1 2">
    <name type="scientific">Nocardia xishanensis</name>
    <dbReference type="NCBI Taxonomy" id="238964"/>
    <lineage>
        <taxon>Bacteria</taxon>
        <taxon>Bacillati</taxon>
        <taxon>Actinomycetota</taxon>
        <taxon>Actinomycetes</taxon>
        <taxon>Mycobacteriales</taxon>
        <taxon>Nocardiaceae</taxon>
        <taxon>Nocardia</taxon>
    </lineage>
</organism>